<dbReference type="AlphaFoldDB" id="H3AJH3"/>
<evidence type="ECO:0000256" key="1">
    <source>
        <dbReference type="ARBA" id="ARBA00003195"/>
    </source>
</evidence>
<evidence type="ECO:0000256" key="8">
    <source>
        <dbReference type="ARBA" id="ARBA00022792"/>
    </source>
</evidence>
<evidence type="ECO:0000256" key="2">
    <source>
        <dbReference type="ARBA" id="ARBA00004298"/>
    </source>
</evidence>
<evidence type="ECO:0000256" key="3">
    <source>
        <dbReference type="ARBA" id="ARBA00009960"/>
    </source>
</evidence>
<dbReference type="eggNOG" id="ENOG502S3S5">
    <property type="taxonomic scope" value="Eukaryota"/>
</dbReference>
<comment type="subcellular location">
    <subcellularLocation>
        <location evidence="2">Mitochondrion inner membrane</location>
        <topology evidence="2">Single-pass membrane protein</topology>
        <orientation evidence="2">Matrix side</orientation>
    </subcellularLocation>
</comment>
<reference evidence="16" key="1">
    <citation type="submission" date="2011-08" db="EMBL/GenBank/DDBJ databases">
        <title>The draft genome of Latimeria chalumnae.</title>
        <authorList>
            <person name="Di Palma F."/>
            <person name="Alfoldi J."/>
            <person name="Johnson J."/>
            <person name="Berlin A."/>
            <person name="Gnerre S."/>
            <person name="Jaffe D."/>
            <person name="MacCallum I."/>
            <person name="Young S."/>
            <person name="Walker B.J."/>
            <person name="Lander E."/>
            <person name="Lindblad-Toh K."/>
        </authorList>
    </citation>
    <scope>NUCLEOTIDE SEQUENCE [LARGE SCALE GENOMIC DNA]</scope>
    <source>
        <strain evidence="16">Wild caught</strain>
    </source>
</reference>
<keyword evidence="11" id="KW-0496">Mitochondrion</keyword>
<evidence type="ECO:0000256" key="14">
    <source>
        <dbReference type="ARBA" id="ARBA00033255"/>
    </source>
</evidence>
<dbReference type="STRING" id="7897.ENSLACP00000009794"/>
<keyword evidence="12" id="KW-0472">Membrane</keyword>
<name>H3AJH3_LATCH</name>
<accession>H3AJH3</accession>
<keyword evidence="5" id="KW-0813">Transport</keyword>
<evidence type="ECO:0000256" key="7">
    <source>
        <dbReference type="ARBA" id="ARBA00022692"/>
    </source>
</evidence>
<evidence type="ECO:0000313" key="15">
    <source>
        <dbReference type="Ensembl" id="ENSLACP00000009794.1"/>
    </source>
</evidence>
<sequence>MLGIPGLQLRAPRRGKRRLLCCVLGSVGSSSVPSSCGAMWYEILPGLAIMAGCLMVPGIATAQIHKWTNGGKEKRIARQPYQWHLMERDKRISGVNLYYKSKGLENID</sequence>
<evidence type="ECO:0000256" key="6">
    <source>
        <dbReference type="ARBA" id="ARBA00022660"/>
    </source>
</evidence>
<dbReference type="Pfam" id="PF15879">
    <property type="entry name" value="MWFE"/>
    <property type="match status" value="1"/>
</dbReference>
<comment type="similarity">
    <text evidence="3">Belongs to the complex I NDUFA1 subunit family.</text>
</comment>
<evidence type="ECO:0000313" key="16">
    <source>
        <dbReference type="Proteomes" id="UP000008672"/>
    </source>
</evidence>
<comment type="function">
    <text evidence="1">Accessory subunit of the mitochondrial membrane respiratory chain NADH dehydrogenase (Complex I), that is believed not to be involved in catalysis. Complex I functions in the transfer of electrons from NADH to the respiratory chain. The immediate electron acceptor for the enzyme is believed to be ubiquinone.</text>
</comment>
<dbReference type="CTD" id="4694"/>
<evidence type="ECO:0000256" key="11">
    <source>
        <dbReference type="ARBA" id="ARBA00023128"/>
    </source>
</evidence>
<keyword evidence="8" id="KW-0999">Mitochondrion inner membrane</keyword>
<dbReference type="PANTHER" id="PTHR17098:SF2">
    <property type="entry name" value="NADH DEHYDROGENASE [UBIQUINONE] 1 ALPHA SUBCOMPLEX SUBUNIT 1"/>
    <property type="match status" value="1"/>
</dbReference>
<dbReference type="GO" id="GO:0005743">
    <property type="term" value="C:mitochondrial inner membrane"/>
    <property type="evidence" value="ECO:0007669"/>
    <property type="project" value="UniProtKB-SubCell"/>
</dbReference>
<dbReference type="OrthoDB" id="1920692at2759"/>
<keyword evidence="16" id="KW-1185">Reference proteome</keyword>
<dbReference type="PANTHER" id="PTHR17098">
    <property type="entry name" value="NADH-UBIQUINONE OXIDOREDUCTASE MWFE SUBUNIT"/>
    <property type="match status" value="1"/>
</dbReference>
<organism evidence="15 16">
    <name type="scientific">Latimeria chalumnae</name>
    <name type="common">Coelacanth</name>
    <dbReference type="NCBI Taxonomy" id="7897"/>
    <lineage>
        <taxon>Eukaryota</taxon>
        <taxon>Metazoa</taxon>
        <taxon>Chordata</taxon>
        <taxon>Craniata</taxon>
        <taxon>Vertebrata</taxon>
        <taxon>Euteleostomi</taxon>
        <taxon>Coelacanthiformes</taxon>
        <taxon>Coelacanthidae</taxon>
        <taxon>Latimeria</taxon>
    </lineage>
</organism>
<keyword evidence="7" id="KW-0812">Transmembrane</keyword>
<dbReference type="KEGG" id="lcm:102366199"/>
<evidence type="ECO:0000256" key="4">
    <source>
        <dbReference type="ARBA" id="ARBA00016392"/>
    </source>
</evidence>
<dbReference type="FunCoup" id="H3AJH3">
    <property type="interactions" value="341"/>
</dbReference>
<dbReference type="Proteomes" id="UP000008672">
    <property type="component" value="Unassembled WGS sequence"/>
</dbReference>
<dbReference type="Bgee" id="ENSLACG00000008637">
    <property type="expression patterns" value="Expressed in mesonephros and 6 other cell types or tissues"/>
</dbReference>
<dbReference type="RefSeq" id="XP_006003918.1">
    <property type="nucleotide sequence ID" value="XM_006003856.2"/>
</dbReference>
<proteinExistence type="inferred from homology"/>
<gene>
    <name evidence="15" type="primary">NDUFA1</name>
</gene>
<evidence type="ECO:0000256" key="9">
    <source>
        <dbReference type="ARBA" id="ARBA00022982"/>
    </source>
</evidence>
<keyword evidence="6" id="KW-0679">Respiratory chain</keyword>
<protein>
    <recommendedName>
        <fullName evidence="4">NADH dehydrogenase [ubiquinone] 1 alpha subcomplex subunit 1</fullName>
    </recommendedName>
    <alternativeName>
        <fullName evidence="14">Complex I-MWFE</fullName>
    </alternativeName>
    <alternativeName>
        <fullName evidence="13">NADH-ubiquinone oxidoreductase MWFE subunit</fullName>
    </alternativeName>
</protein>
<evidence type="ECO:0000256" key="10">
    <source>
        <dbReference type="ARBA" id="ARBA00022989"/>
    </source>
</evidence>
<dbReference type="GeneTree" id="ENSGT00390000007560"/>
<reference evidence="15" key="2">
    <citation type="submission" date="2025-08" db="UniProtKB">
        <authorList>
            <consortium name="Ensembl"/>
        </authorList>
    </citation>
    <scope>IDENTIFICATION</scope>
</reference>
<dbReference type="InterPro" id="IPR017384">
    <property type="entry name" value="NADH_Ub_cplx-1_asu_su-1"/>
</dbReference>
<dbReference type="HOGENOM" id="CLU_2196036_0_0_1"/>
<dbReference type="EMBL" id="AFYH01145285">
    <property type="status" value="NOT_ANNOTATED_CDS"/>
    <property type="molecule type" value="Genomic_DNA"/>
</dbReference>
<evidence type="ECO:0000256" key="12">
    <source>
        <dbReference type="ARBA" id="ARBA00023136"/>
    </source>
</evidence>
<dbReference type="OMA" id="ARQPYQW"/>
<evidence type="ECO:0000256" key="5">
    <source>
        <dbReference type="ARBA" id="ARBA00022448"/>
    </source>
</evidence>
<dbReference type="Ensembl" id="ENSLACT00000009870.1">
    <property type="protein sequence ID" value="ENSLACP00000009794.1"/>
    <property type="gene ID" value="ENSLACG00000008637.1"/>
</dbReference>
<dbReference type="InParanoid" id="H3AJH3"/>
<dbReference type="GeneID" id="102366199"/>
<evidence type="ECO:0000256" key="13">
    <source>
        <dbReference type="ARBA" id="ARBA00029847"/>
    </source>
</evidence>
<keyword evidence="10" id="KW-1133">Transmembrane helix</keyword>
<keyword evidence="9" id="KW-0249">Electron transport</keyword>
<reference evidence="15" key="3">
    <citation type="submission" date="2025-09" db="UniProtKB">
        <authorList>
            <consortium name="Ensembl"/>
        </authorList>
    </citation>
    <scope>IDENTIFICATION</scope>
</reference>